<feature type="domain" description="Transposable element P transposase-like RNase H" evidence="3">
    <location>
        <begin position="2"/>
        <end position="123"/>
    </location>
</feature>
<accession>A0AAV1PNW7</accession>
<feature type="compositionally biased region" description="Polar residues" evidence="1">
    <location>
        <begin position="314"/>
        <end position="323"/>
    </location>
</feature>
<feature type="region of interest" description="Disordered" evidence="1">
    <location>
        <begin position="396"/>
        <end position="420"/>
    </location>
</feature>
<evidence type="ECO:0000259" key="3">
    <source>
        <dbReference type="Pfam" id="PF21787"/>
    </source>
</evidence>
<organism evidence="5 6">
    <name type="scientific">Scomber scombrus</name>
    <name type="common">Atlantic mackerel</name>
    <name type="synonym">Scomber vernalis</name>
    <dbReference type="NCBI Taxonomy" id="13677"/>
    <lineage>
        <taxon>Eukaryota</taxon>
        <taxon>Metazoa</taxon>
        <taxon>Chordata</taxon>
        <taxon>Craniata</taxon>
        <taxon>Vertebrata</taxon>
        <taxon>Euteleostomi</taxon>
        <taxon>Actinopterygii</taxon>
        <taxon>Neopterygii</taxon>
        <taxon>Teleostei</taxon>
        <taxon>Neoteleostei</taxon>
        <taxon>Acanthomorphata</taxon>
        <taxon>Pelagiaria</taxon>
        <taxon>Scombriformes</taxon>
        <taxon>Scombridae</taxon>
        <taxon>Scomber</taxon>
    </lineage>
</organism>
<feature type="transmembrane region" description="Helical" evidence="2">
    <location>
        <begin position="339"/>
        <end position="358"/>
    </location>
</feature>
<dbReference type="Pfam" id="PF21788">
    <property type="entry name" value="TNP-like_GBD"/>
    <property type="match status" value="1"/>
</dbReference>
<keyword evidence="2" id="KW-0472">Membrane</keyword>
<evidence type="ECO:0000313" key="6">
    <source>
        <dbReference type="Proteomes" id="UP001314229"/>
    </source>
</evidence>
<evidence type="ECO:0000313" key="5">
    <source>
        <dbReference type="EMBL" id="CAK6973497.1"/>
    </source>
</evidence>
<keyword evidence="2" id="KW-1133">Transmembrane helix</keyword>
<keyword evidence="2" id="KW-0812">Transmembrane</keyword>
<dbReference type="EMBL" id="CAWUFR010000230">
    <property type="protein sequence ID" value="CAK6973497.1"/>
    <property type="molecule type" value="Genomic_DNA"/>
</dbReference>
<dbReference type="Proteomes" id="UP001314229">
    <property type="component" value="Unassembled WGS sequence"/>
</dbReference>
<dbReference type="InterPro" id="IPR048365">
    <property type="entry name" value="TNP-like_RNaseH_N"/>
</dbReference>
<reference evidence="5 6" key="1">
    <citation type="submission" date="2024-01" db="EMBL/GenBank/DDBJ databases">
        <authorList>
            <person name="Alioto T."/>
            <person name="Alioto T."/>
            <person name="Gomez Garrido J."/>
        </authorList>
    </citation>
    <scope>NUCLEOTIDE SEQUENCE [LARGE SCALE GENOMIC DNA]</scope>
</reference>
<dbReference type="InterPro" id="IPR048366">
    <property type="entry name" value="TNP-like_GBD"/>
</dbReference>
<dbReference type="AlphaFoldDB" id="A0AAV1PNW7"/>
<keyword evidence="6" id="KW-1185">Reference proteome</keyword>
<feature type="region of interest" description="Disordered" evidence="1">
    <location>
        <begin position="275"/>
        <end position="323"/>
    </location>
</feature>
<name>A0AAV1PNW7_SCOSC</name>
<gene>
    <name evidence="5" type="ORF">FSCOSCO3_A020016</name>
</gene>
<dbReference type="Pfam" id="PF21787">
    <property type="entry name" value="TNP-like_RNaseH_N"/>
    <property type="match status" value="1"/>
</dbReference>
<evidence type="ECO:0000256" key="1">
    <source>
        <dbReference type="SAM" id="MobiDB-lite"/>
    </source>
</evidence>
<sequence length="420" mass="46317">MLERRRQEDEVNYGCVTLMLDAMSIKKHVQHDPQTHTMFGYVDMGDQLNETDIASEVLVFMVVGLQGYWKAPIAYYLTKSLTPESQKVLVEHALEELHHRQIRVVCMTMDGHASNISMCTQLGCDLKADPCEPLKTHFPHPVIHDNVFVMMDACHMLKLTRNMLQVSLAAQTLSNSVAVALRTLQDMGYAEFEDCEATSELIKFQLGQAGPGMVDRPDPDPAPVAERQEFGLDYSLNVMELYAPNPTVQSPSASVPALSLSSMAAAIEGKRQAYSSNTSLLPPPPAPSCGLPAALPNSRRPESAASGRSDPDFPQQTSTVEPVGSQVTQISGGPIKDTVLIRTVVVLLFLAFALVVLFKDKCYKVLGIYINRTAETAEAEEVKSEDNDYEYQEVMVRSKPGTSKQHSTLQRRDEDAVEGQ</sequence>
<proteinExistence type="predicted"/>
<protein>
    <submittedName>
        <fullName evidence="5">THAP domain-containing protein 6</fullName>
    </submittedName>
</protein>
<evidence type="ECO:0000259" key="4">
    <source>
        <dbReference type="Pfam" id="PF21788"/>
    </source>
</evidence>
<feature type="domain" description="Transposable element P transposase-like GTP-binding insertion" evidence="4">
    <location>
        <begin position="164"/>
        <end position="203"/>
    </location>
</feature>
<evidence type="ECO:0000256" key="2">
    <source>
        <dbReference type="SAM" id="Phobius"/>
    </source>
</evidence>
<comment type="caution">
    <text evidence="5">The sequence shown here is derived from an EMBL/GenBank/DDBJ whole genome shotgun (WGS) entry which is preliminary data.</text>
</comment>